<sequence length="197" mass="21895">MTFVKRGFRGPKAKGFVVRGTLVMVIVLLHRGKGEAVGIKIRVGEAIDVEGLVSRGGGKEATEFGKGRCRRCQNCLKGFHVVVVRSLPSLVEEDDTLVTAHAIFQNQHFTKRRSPPFLKRGCVWMRQPPPFRQPSSVWPLPNSVSAWVAPSSLEPTAVEGEDHRTLTALSNPRFTPCNTYTPKAKIKRGKRRKLPPC</sequence>
<name>A0AAN9KP70_CLITE</name>
<organism evidence="1 2">
    <name type="scientific">Clitoria ternatea</name>
    <name type="common">Butterfly pea</name>
    <dbReference type="NCBI Taxonomy" id="43366"/>
    <lineage>
        <taxon>Eukaryota</taxon>
        <taxon>Viridiplantae</taxon>
        <taxon>Streptophyta</taxon>
        <taxon>Embryophyta</taxon>
        <taxon>Tracheophyta</taxon>
        <taxon>Spermatophyta</taxon>
        <taxon>Magnoliopsida</taxon>
        <taxon>eudicotyledons</taxon>
        <taxon>Gunneridae</taxon>
        <taxon>Pentapetalae</taxon>
        <taxon>rosids</taxon>
        <taxon>fabids</taxon>
        <taxon>Fabales</taxon>
        <taxon>Fabaceae</taxon>
        <taxon>Papilionoideae</taxon>
        <taxon>50 kb inversion clade</taxon>
        <taxon>NPAAA clade</taxon>
        <taxon>indigoferoid/millettioid clade</taxon>
        <taxon>Phaseoleae</taxon>
        <taxon>Clitoria</taxon>
    </lineage>
</organism>
<comment type="caution">
    <text evidence="1">The sequence shown here is derived from an EMBL/GenBank/DDBJ whole genome shotgun (WGS) entry which is preliminary data.</text>
</comment>
<dbReference type="Proteomes" id="UP001359559">
    <property type="component" value="Unassembled WGS sequence"/>
</dbReference>
<reference evidence="1 2" key="1">
    <citation type="submission" date="2024-01" db="EMBL/GenBank/DDBJ databases">
        <title>The genomes of 5 underutilized Papilionoideae crops provide insights into root nodulation and disease resistance.</title>
        <authorList>
            <person name="Yuan L."/>
        </authorList>
    </citation>
    <scope>NUCLEOTIDE SEQUENCE [LARGE SCALE GENOMIC DNA]</scope>
    <source>
        <strain evidence="1">LY-2023</strain>
        <tissue evidence="1">Leaf</tissue>
    </source>
</reference>
<keyword evidence="2" id="KW-1185">Reference proteome</keyword>
<dbReference type="AlphaFoldDB" id="A0AAN9KP70"/>
<accession>A0AAN9KP70</accession>
<evidence type="ECO:0000313" key="1">
    <source>
        <dbReference type="EMBL" id="KAK7319768.1"/>
    </source>
</evidence>
<dbReference type="EMBL" id="JAYKXN010000001">
    <property type="protein sequence ID" value="KAK7319768.1"/>
    <property type="molecule type" value="Genomic_DNA"/>
</dbReference>
<proteinExistence type="predicted"/>
<evidence type="ECO:0000313" key="2">
    <source>
        <dbReference type="Proteomes" id="UP001359559"/>
    </source>
</evidence>
<gene>
    <name evidence="1" type="ORF">RJT34_04493</name>
</gene>
<protein>
    <submittedName>
        <fullName evidence="1">Uncharacterized protein</fullName>
    </submittedName>
</protein>